<organism evidence="1 2">
    <name type="scientific">Candidatus Seongchinamella marina</name>
    <dbReference type="NCBI Taxonomy" id="2518990"/>
    <lineage>
        <taxon>Bacteria</taxon>
        <taxon>Pseudomonadati</taxon>
        <taxon>Pseudomonadota</taxon>
        <taxon>Gammaproteobacteria</taxon>
        <taxon>Cellvibrionales</taxon>
        <taxon>Halieaceae</taxon>
        <taxon>Seongchinamella</taxon>
    </lineage>
</organism>
<dbReference type="InterPro" id="IPR011008">
    <property type="entry name" value="Dimeric_a/b-barrel"/>
</dbReference>
<accession>A0ABT3SY74</accession>
<dbReference type="Proteomes" id="UP001143307">
    <property type="component" value="Unassembled WGS sequence"/>
</dbReference>
<proteinExistence type="predicted"/>
<keyword evidence="2" id="KW-1185">Reference proteome</keyword>
<evidence type="ECO:0000313" key="2">
    <source>
        <dbReference type="Proteomes" id="UP001143307"/>
    </source>
</evidence>
<dbReference type="RefSeq" id="WP_279253617.1">
    <property type="nucleotide sequence ID" value="NZ_SHNP01000005.1"/>
</dbReference>
<comment type="caution">
    <text evidence="1">The sequence shown here is derived from an EMBL/GenBank/DDBJ whole genome shotgun (WGS) entry which is preliminary data.</text>
</comment>
<name>A0ABT3SY74_9GAMM</name>
<dbReference type="SUPFAM" id="SSF54909">
    <property type="entry name" value="Dimeric alpha+beta barrel"/>
    <property type="match status" value="1"/>
</dbReference>
<reference evidence="1" key="1">
    <citation type="submission" date="2019-02" db="EMBL/GenBank/DDBJ databases">
        <authorList>
            <person name="Li S.-H."/>
        </authorList>
    </citation>
    <scope>NUCLEOTIDE SEQUENCE</scope>
    <source>
        <strain evidence="1">IMCC8485</strain>
    </source>
</reference>
<protein>
    <submittedName>
        <fullName evidence="1">DUF1330 domain-containing protein</fullName>
    </submittedName>
</protein>
<evidence type="ECO:0000313" key="1">
    <source>
        <dbReference type="EMBL" id="MCX2974949.1"/>
    </source>
</evidence>
<sequence length="145" mass="16074">MEVVNKVYPNEEQIMGFLEPGAEGPICMVNLLKFKEKAEYKDGRETDLTGREAYELYETGVKKLLQGIGGGIGFKGDVERLALGEVEELWDLVGLAVWPSRQVMLEVMQSPEMQEIGVHRSAGLAGQLNIETTGFTGQWLGDKLQ</sequence>
<dbReference type="Gene3D" id="3.30.70.100">
    <property type="match status" value="1"/>
</dbReference>
<dbReference type="EMBL" id="SHNP01000005">
    <property type="protein sequence ID" value="MCX2974949.1"/>
    <property type="molecule type" value="Genomic_DNA"/>
</dbReference>
<gene>
    <name evidence="1" type="ORF">EYC87_15255</name>
</gene>